<dbReference type="GO" id="GO:0008234">
    <property type="term" value="F:cysteine-type peptidase activity"/>
    <property type="evidence" value="ECO:0007669"/>
    <property type="project" value="UniProtKB-KW"/>
</dbReference>
<organism evidence="7">
    <name type="scientific">Intestinibacter bartlettii</name>
    <dbReference type="NCBI Taxonomy" id="261299"/>
    <lineage>
        <taxon>Bacteria</taxon>
        <taxon>Bacillati</taxon>
        <taxon>Bacillota</taxon>
        <taxon>Clostridia</taxon>
        <taxon>Peptostreptococcales</taxon>
        <taxon>Peptostreptococcaceae</taxon>
        <taxon>Intestinibacter</taxon>
    </lineage>
</organism>
<dbReference type="GO" id="GO:0004180">
    <property type="term" value="F:carboxypeptidase activity"/>
    <property type="evidence" value="ECO:0007669"/>
    <property type="project" value="UniProtKB-KW"/>
</dbReference>
<dbReference type="Pfam" id="PF00877">
    <property type="entry name" value="NLPC_P60"/>
    <property type="match status" value="1"/>
</dbReference>
<keyword evidence="7" id="KW-0121">Carboxypeptidase</keyword>
<comment type="similarity">
    <text evidence="1">Belongs to the peptidase C40 family.</text>
</comment>
<dbReference type="SUPFAM" id="SSF54001">
    <property type="entry name" value="Cysteine proteinases"/>
    <property type="match status" value="1"/>
</dbReference>
<evidence type="ECO:0000256" key="3">
    <source>
        <dbReference type="ARBA" id="ARBA00022801"/>
    </source>
</evidence>
<evidence type="ECO:0000256" key="4">
    <source>
        <dbReference type="ARBA" id="ARBA00022807"/>
    </source>
</evidence>
<evidence type="ECO:0000313" key="7">
    <source>
        <dbReference type="EMBL" id="VYU43995.1"/>
    </source>
</evidence>
<dbReference type="Gene3D" id="2.30.30.40">
    <property type="entry name" value="SH3 Domains"/>
    <property type="match status" value="3"/>
</dbReference>
<dbReference type="EC" id="3.4.-.-" evidence="7"/>
<dbReference type="InterPro" id="IPR038765">
    <property type="entry name" value="Papain-like_cys_pep_sf"/>
</dbReference>
<feature type="domain" description="SH3b" evidence="5">
    <location>
        <begin position="28"/>
        <end position="91"/>
    </location>
</feature>
<keyword evidence="4" id="KW-0788">Thiol protease</keyword>
<sequence length="383" mass="41417">MDFNIKNILLGTAVILPATMGLSISNADTIQNLTINGSVNFRVAPNVNSTKIDKLKKGQTVEYLGKSGNWYKIKYNGRTGYIYKTYASAVSTTEASNNSLKYVNCSSLNLRSGAGTNYSIKKVLYKGTNVTVLSSSNGWSKVSVNGTIGYVSSTYLSSASEATEDTSTNNNSSTDNVQYYRYTSSKINFRQSSSTSSSILYQLPKNTKVGVVSTTSTGWAKVKHNNTYGYVSTTYLSQNQTGLDAEKDSNYDSSTSKSEKISKIVSVAKSKLGCKYVRGSEGPTTFDCTGLTYYLYKQIGITLPRGTAEQKSVGTYVAKSDLQPGDLVYLDTKGDDGIIDHAAIYIGNDTIIHANSAAGKVGTSNLNTAYYKKAYVSARRVLN</sequence>
<dbReference type="InterPro" id="IPR052354">
    <property type="entry name" value="Cell_Wall_Dynamics_Protein"/>
</dbReference>
<name>A0A6N3EUP9_9FIRM</name>
<dbReference type="PANTHER" id="PTHR34408">
    <property type="entry name" value="FAMILY PROTEIN, PUTATIVE-RELATED"/>
    <property type="match status" value="1"/>
</dbReference>
<dbReference type="PROSITE" id="PS51935">
    <property type="entry name" value="NLPC_P60"/>
    <property type="match status" value="1"/>
</dbReference>
<evidence type="ECO:0000259" key="6">
    <source>
        <dbReference type="PROSITE" id="PS51935"/>
    </source>
</evidence>
<dbReference type="Pfam" id="PF08239">
    <property type="entry name" value="SH3_3"/>
    <property type="match status" value="3"/>
</dbReference>
<dbReference type="PANTHER" id="PTHR34408:SF1">
    <property type="entry name" value="GLYCOSYL HYDROLASE FAMILY 19 DOMAIN-CONTAINING PROTEIN HI_1415"/>
    <property type="match status" value="1"/>
</dbReference>
<feature type="domain" description="SH3b" evidence="5">
    <location>
        <begin position="96"/>
        <end position="160"/>
    </location>
</feature>
<keyword evidence="2" id="KW-0645">Protease</keyword>
<dbReference type="GO" id="GO:0006508">
    <property type="term" value="P:proteolysis"/>
    <property type="evidence" value="ECO:0007669"/>
    <property type="project" value="UniProtKB-KW"/>
</dbReference>
<dbReference type="SMART" id="SM00287">
    <property type="entry name" value="SH3b"/>
    <property type="match status" value="3"/>
</dbReference>
<evidence type="ECO:0000256" key="1">
    <source>
        <dbReference type="ARBA" id="ARBA00007074"/>
    </source>
</evidence>
<feature type="domain" description="NlpC/P60" evidence="6">
    <location>
        <begin position="258"/>
        <end position="382"/>
    </location>
</feature>
<dbReference type="Gene3D" id="3.90.1720.10">
    <property type="entry name" value="endopeptidase domain like (from Nostoc punctiforme)"/>
    <property type="match status" value="1"/>
</dbReference>
<dbReference type="EMBL" id="CACRUE010000039">
    <property type="protein sequence ID" value="VYU43995.1"/>
    <property type="molecule type" value="Genomic_DNA"/>
</dbReference>
<evidence type="ECO:0000259" key="5">
    <source>
        <dbReference type="PROSITE" id="PS51781"/>
    </source>
</evidence>
<gene>
    <name evidence="7" type="primary">mepS</name>
    <name evidence="7" type="ORF">IBLFYP30_02690</name>
</gene>
<dbReference type="RefSeq" id="WP_024038317.1">
    <property type="nucleotide sequence ID" value="NZ_CACRUE010000039.1"/>
</dbReference>
<accession>A0A6N3EUP9</accession>
<dbReference type="InterPro" id="IPR000064">
    <property type="entry name" value="NLP_P60_dom"/>
</dbReference>
<keyword evidence="3 7" id="KW-0378">Hydrolase</keyword>
<dbReference type="InterPro" id="IPR036028">
    <property type="entry name" value="SH3-like_dom_sf"/>
</dbReference>
<proteinExistence type="inferred from homology"/>
<dbReference type="SUPFAM" id="SSF50044">
    <property type="entry name" value="SH3-domain"/>
    <property type="match status" value="2"/>
</dbReference>
<dbReference type="AlphaFoldDB" id="A0A6N3EUP9"/>
<feature type="domain" description="SH3b" evidence="5">
    <location>
        <begin position="177"/>
        <end position="240"/>
    </location>
</feature>
<dbReference type="InterPro" id="IPR003646">
    <property type="entry name" value="SH3-like_bac-type"/>
</dbReference>
<protein>
    <submittedName>
        <fullName evidence="7">Murein DD-endopeptidase MepS/Murein LD-carboxypeptidase</fullName>
        <ecNumber evidence="7">3.4.-.-</ecNumber>
    </submittedName>
</protein>
<reference evidence="7" key="1">
    <citation type="submission" date="2019-11" db="EMBL/GenBank/DDBJ databases">
        <authorList>
            <person name="Feng L."/>
        </authorList>
    </citation>
    <scope>NUCLEOTIDE SEQUENCE</scope>
    <source>
        <strain evidence="7">IbartlettiiLFYP30</strain>
    </source>
</reference>
<evidence type="ECO:0000256" key="2">
    <source>
        <dbReference type="ARBA" id="ARBA00022670"/>
    </source>
</evidence>
<dbReference type="PROSITE" id="PS51781">
    <property type="entry name" value="SH3B"/>
    <property type="match status" value="3"/>
</dbReference>